<dbReference type="PRINTS" id="PR00463">
    <property type="entry name" value="EP450I"/>
</dbReference>
<dbReference type="InterPro" id="IPR047146">
    <property type="entry name" value="Cyt_P450_E_CYP52_fungi"/>
</dbReference>
<evidence type="ECO:0008006" key="13">
    <source>
        <dbReference type="Google" id="ProtNLM"/>
    </source>
</evidence>
<evidence type="ECO:0000256" key="3">
    <source>
        <dbReference type="ARBA" id="ARBA00022617"/>
    </source>
</evidence>
<keyword evidence="12" id="KW-1185">Reference proteome</keyword>
<evidence type="ECO:0000256" key="10">
    <source>
        <dbReference type="SAM" id="Phobius"/>
    </source>
</evidence>
<dbReference type="InterPro" id="IPR002401">
    <property type="entry name" value="Cyt_P450_E_grp-I"/>
</dbReference>
<keyword evidence="4 8" id="KW-0479">Metal-binding</keyword>
<dbReference type="SUPFAM" id="SSF48264">
    <property type="entry name" value="Cytochrome P450"/>
    <property type="match status" value="1"/>
</dbReference>
<evidence type="ECO:0000256" key="4">
    <source>
        <dbReference type="ARBA" id="ARBA00022723"/>
    </source>
</evidence>
<comment type="cofactor">
    <cofactor evidence="1 8">
        <name>heme</name>
        <dbReference type="ChEBI" id="CHEBI:30413"/>
    </cofactor>
</comment>
<dbReference type="OrthoDB" id="1470350at2759"/>
<feature type="binding site" description="axial binding residue" evidence="8">
    <location>
        <position position="519"/>
    </location>
    <ligand>
        <name>heme</name>
        <dbReference type="ChEBI" id="CHEBI:30413"/>
    </ligand>
    <ligandPart>
        <name>Fe</name>
        <dbReference type="ChEBI" id="CHEBI:18248"/>
    </ligandPart>
</feature>
<dbReference type="PANTHER" id="PTHR24287">
    <property type="entry name" value="P450, PUTATIVE (EUROFUNG)-RELATED"/>
    <property type="match status" value="1"/>
</dbReference>
<dbReference type="Proteomes" id="UP000518752">
    <property type="component" value="Unassembled WGS sequence"/>
</dbReference>
<evidence type="ECO:0000313" key="11">
    <source>
        <dbReference type="EMBL" id="KAF5358873.1"/>
    </source>
</evidence>
<dbReference type="Gene3D" id="1.10.630.10">
    <property type="entry name" value="Cytochrome P450"/>
    <property type="match status" value="1"/>
</dbReference>
<evidence type="ECO:0000256" key="9">
    <source>
        <dbReference type="RuleBase" id="RU000461"/>
    </source>
</evidence>
<evidence type="ECO:0000256" key="6">
    <source>
        <dbReference type="ARBA" id="ARBA00023004"/>
    </source>
</evidence>
<dbReference type="GO" id="GO:0016705">
    <property type="term" value="F:oxidoreductase activity, acting on paired donors, with incorporation or reduction of molecular oxygen"/>
    <property type="evidence" value="ECO:0007669"/>
    <property type="project" value="InterPro"/>
</dbReference>
<keyword evidence="5 9" id="KW-0560">Oxidoreductase</keyword>
<keyword evidence="10" id="KW-0812">Transmembrane</keyword>
<keyword evidence="6 8" id="KW-0408">Iron</keyword>
<protein>
    <recommendedName>
        <fullName evidence="13">Cytochrome P450</fullName>
    </recommendedName>
</protein>
<keyword evidence="10" id="KW-1133">Transmembrane helix</keyword>
<accession>A0A8H5G5U3</accession>
<dbReference type="CDD" id="cd11063">
    <property type="entry name" value="CYP52"/>
    <property type="match status" value="1"/>
</dbReference>
<dbReference type="AlphaFoldDB" id="A0A8H5G5U3"/>
<comment type="similarity">
    <text evidence="2 9">Belongs to the cytochrome P450 family.</text>
</comment>
<evidence type="ECO:0000256" key="7">
    <source>
        <dbReference type="ARBA" id="ARBA00023033"/>
    </source>
</evidence>
<keyword evidence="10" id="KW-0472">Membrane</keyword>
<reference evidence="11 12" key="1">
    <citation type="journal article" date="2020" name="ISME J.">
        <title>Uncovering the hidden diversity of litter-decomposition mechanisms in mushroom-forming fungi.</title>
        <authorList>
            <person name="Floudas D."/>
            <person name="Bentzer J."/>
            <person name="Ahren D."/>
            <person name="Johansson T."/>
            <person name="Persson P."/>
            <person name="Tunlid A."/>
        </authorList>
    </citation>
    <scope>NUCLEOTIDE SEQUENCE [LARGE SCALE GENOMIC DNA]</scope>
    <source>
        <strain evidence="11 12">CBS 406.79</strain>
    </source>
</reference>
<comment type="caution">
    <text evidence="11">The sequence shown here is derived from an EMBL/GenBank/DDBJ whole genome shotgun (WGS) entry which is preliminary data.</text>
</comment>
<name>A0A8H5G5U3_9AGAR</name>
<dbReference type="InterPro" id="IPR036396">
    <property type="entry name" value="Cyt_P450_sf"/>
</dbReference>
<evidence type="ECO:0000256" key="1">
    <source>
        <dbReference type="ARBA" id="ARBA00001971"/>
    </source>
</evidence>
<dbReference type="PRINTS" id="PR00385">
    <property type="entry name" value="P450"/>
</dbReference>
<proteinExistence type="inferred from homology"/>
<dbReference type="EMBL" id="JAACJN010000226">
    <property type="protein sequence ID" value="KAF5358873.1"/>
    <property type="molecule type" value="Genomic_DNA"/>
</dbReference>
<evidence type="ECO:0000313" key="12">
    <source>
        <dbReference type="Proteomes" id="UP000518752"/>
    </source>
</evidence>
<dbReference type="PROSITE" id="PS00086">
    <property type="entry name" value="CYTOCHROME_P450"/>
    <property type="match status" value="1"/>
</dbReference>
<dbReference type="GO" id="GO:0005506">
    <property type="term" value="F:iron ion binding"/>
    <property type="evidence" value="ECO:0007669"/>
    <property type="project" value="InterPro"/>
</dbReference>
<dbReference type="InterPro" id="IPR017972">
    <property type="entry name" value="Cyt_P450_CS"/>
</dbReference>
<dbReference type="PANTHER" id="PTHR24287:SF1">
    <property type="entry name" value="P450, PUTATIVE (EUROFUNG)-RELATED"/>
    <property type="match status" value="1"/>
</dbReference>
<dbReference type="GO" id="GO:0004497">
    <property type="term" value="F:monooxygenase activity"/>
    <property type="evidence" value="ECO:0007669"/>
    <property type="project" value="UniProtKB-KW"/>
</dbReference>
<dbReference type="GO" id="GO:0020037">
    <property type="term" value="F:heme binding"/>
    <property type="evidence" value="ECO:0007669"/>
    <property type="project" value="InterPro"/>
</dbReference>
<dbReference type="InterPro" id="IPR001128">
    <property type="entry name" value="Cyt_P450"/>
</dbReference>
<evidence type="ECO:0000256" key="2">
    <source>
        <dbReference type="ARBA" id="ARBA00010617"/>
    </source>
</evidence>
<gene>
    <name evidence="11" type="ORF">D9757_012297</name>
</gene>
<evidence type="ECO:0000256" key="8">
    <source>
        <dbReference type="PIRSR" id="PIRSR602401-1"/>
    </source>
</evidence>
<keyword evidence="7 9" id="KW-0503">Monooxygenase</keyword>
<evidence type="ECO:0000256" key="5">
    <source>
        <dbReference type="ARBA" id="ARBA00023002"/>
    </source>
</evidence>
<sequence>MSPRIPPGISFLVQNLPQFAVPPSVTYILLHIYHSVYNADDLSKILIATIYALSFPLAFMLNIWYSAILNRIAARRMGAIMLPGPSFWEDPVPGSFLTLYRMTKNMASGYPGTSHKLKGCSELIAMNRVVSFEPSHIKAVLATQFDDFEKGRDAASILTSLLGTGVFAVDGELWNLTRPFFAKDKITHFDIFDRHAEQAIEKMRSRFKEGYAVDFQDVVSRFTLDSATEFLFGSDIGTLSDPLPYPFFTHTGSVEAVSDSDASQNQTFSARFSRAFNEAQTATAFRSRFGQMWPLFEFWKDKTEEKMKLVHGFLEPIINEGVRRSKEARGILKEAKMEKASEEGDTVLDHLITHTEDPIIIRDEIMNLAVAGRDTTASLLTFTVYMLSQNPHILRKLREEILAVIGPQRRPTYDDLREMKYLRAVLNETLRLYPPVPFDLRESNKDTTLPPIKPGDKPLFVPAGTRLVYTVFVMHRRVDLWGPDALKFDPDRFLDERVHKYLTPNPFIFLPFNAGPRICIGQQFAYNESSFFLVRLLQKFSTIELSEESQPLDSRPPASWKKEGGIKATEKVQLKSHLTMYVAGGLWAKMGEAGANEDM</sequence>
<keyword evidence="3 8" id="KW-0349">Heme</keyword>
<feature type="transmembrane region" description="Helical" evidence="10">
    <location>
        <begin position="12"/>
        <end position="33"/>
    </location>
</feature>
<organism evidence="11 12">
    <name type="scientific">Collybiopsis confluens</name>
    <dbReference type="NCBI Taxonomy" id="2823264"/>
    <lineage>
        <taxon>Eukaryota</taxon>
        <taxon>Fungi</taxon>
        <taxon>Dikarya</taxon>
        <taxon>Basidiomycota</taxon>
        <taxon>Agaricomycotina</taxon>
        <taxon>Agaricomycetes</taxon>
        <taxon>Agaricomycetidae</taxon>
        <taxon>Agaricales</taxon>
        <taxon>Marasmiineae</taxon>
        <taxon>Omphalotaceae</taxon>
        <taxon>Collybiopsis</taxon>
    </lineage>
</organism>
<feature type="transmembrane region" description="Helical" evidence="10">
    <location>
        <begin position="45"/>
        <end position="67"/>
    </location>
</feature>
<dbReference type="Pfam" id="PF00067">
    <property type="entry name" value="p450"/>
    <property type="match status" value="1"/>
</dbReference>